<keyword evidence="5" id="KW-0029">Amino-acid transport</keyword>
<evidence type="ECO:0000313" key="10">
    <source>
        <dbReference type="EMBL" id="SDV48946.1"/>
    </source>
</evidence>
<feature type="transmembrane region" description="Helical" evidence="9">
    <location>
        <begin position="270"/>
        <end position="287"/>
    </location>
</feature>
<comment type="subcellular location">
    <subcellularLocation>
        <location evidence="1">Cell membrane</location>
        <topology evidence="1">Multi-pass membrane protein</topology>
    </subcellularLocation>
</comment>
<evidence type="ECO:0000256" key="3">
    <source>
        <dbReference type="ARBA" id="ARBA00022475"/>
    </source>
</evidence>
<reference evidence="11" key="1">
    <citation type="submission" date="2016-09" db="EMBL/GenBank/DDBJ databases">
        <authorList>
            <person name="Varghese N."/>
            <person name="Submissions S."/>
        </authorList>
    </citation>
    <scope>NUCLEOTIDE SEQUENCE [LARGE SCALE GENOMIC DNA]</scope>
    <source>
        <strain evidence="11">JS23</strain>
    </source>
</reference>
<dbReference type="PANTHER" id="PTHR11795:SF450">
    <property type="entry name" value="ABC TRANSPORTER PERMEASE PROTEIN"/>
    <property type="match status" value="1"/>
</dbReference>
<dbReference type="STRING" id="1770053.SAMN05216551_106192"/>
<evidence type="ECO:0000256" key="9">
    <source>
        <dbReference type="SAM" id="Phobius"/>
    </source>
</evidence>
<dbReference type="RefSeq" id="WP_091908381.1">
    <property type="nucleotide sequence ID" value="NZ_FNLO01000006.1"/>
</dbReference>
<feature type="transmembrane region" description="Helical" evidence="9">
    <location>
        <begin position="147"/>
        <end position="170"/>
    </location>
</feature>
<keyword evidence="11" id="KW-1185">Reference proteome</keyword>
<keyword evidence="3" id="KW-1003">Cell membrane</keyword>
<dbReference type="Proteomes" id="UP000243719">
    <property type="component" value="Unassembled WGS sequence"/>
</dbReference>
<sequence>MNVLSFVCNTLASGAVYALFALAVVLVYRSSRVLLFCIGEIGMIAAYTLLHTWAWLAGEAGGLPTASTPLWQGFALGLLAALLASAAVGFVLYLCLGRLDRIASPFVGTAVTIAFSIALLGLMTTLWQGEIARLPLPDRSFRVGGQSASTLAVAVAVLGGILVAACLALLRGSRVGIEMQALASDRRLALLRGVPVQRRLLTVWLGSAALSGLAGTASATLSAVSIDGAAVGFSGIVAAILGGLTSPGGALVGALLLAVGENLTSLYFDARYSVAVPVLALLAMLALRPSGLSARVEHIVRT</sequence>
<keyword evidence="2" id="KW-0813">Transport</keyword>
<feature type="transmembrane region" description="Helical" evidence="9">
    <location>
        <begin position="6"/>
        <end position="28"/>
    </location>
</feature>
<evidence type="ECO:0000313" key="11">
    <source>
        <dbReference type="Proteomes" id="UP000243719"/>
    </source>
</evidence>
<dbReference type="InterPro" id="IPR052157">
    <property type="entry name" value="BCAA_transport_permease"/>
</dbReference>
<feature type="transmembrane region" description="Helical" evidence="9">
    <location>
        <begin position="236"/>
        <end position="258"/>
    </location>
</feature>
<feature type="transmembrane region" description="Helical" evidence="9">
    <location>
        <begin position="33"/>
        <end position="54"/>
    </location>
</feature>
<accession>A0A1H2PS27</accession>
<comment type="similarity">
    <text evidence="8">Belongs to the binding-protein-dependent transport system permease family. LivHM subfamily.</text>
</comment>
<dbReference type="PANTHER" id="PTHR11795">
    <property type="entry name" value="BRANCHED-CHAIN AMINO ACID TRANSPORT SYSTEM PERMEASE PROTEIN LIVH"/>
    <property type="match status" value="1"/>
</dbReference>
<evidence type="ECO:0000256" key="7">
    <source>
        <dbReference type="ARBA" id="ARBA00023136"/>
    </source>
</evidence>
<evidence type="ECO:0000256" key="6">
    <source>
        <dbReference type="ARBA" id="ARBA00022989"/>
    </source>
</evidence>
<evidence type="ECO:0000256" key="1">
    <source>
        <dbReference type="ARBA" id="ARBA00004651"/>
    </source>
</evidence>
<dbReference type="Pfam" id="PF02653">
    <property type="entry name" value="BPD_transp_2"/>
    <property type="match status" value="1"/>
</dbReference>
<feature type="transmembrane region" description="Helical" evidence="9">
    <location>
        <begin position="106"/>
        <end position="127"/>
    </location>
</feature>
<evidence type="ECO:0000256" key="4">
    <source>
        <dbReference type="ARBA" id="ARBA00022692"/>
    </source>
</evidence>
<dbReference type="AlphaFoldDB" id="A0A1H2PS27"/>
<proteinExistence type="inferred from homology"/>
<dbReference type="CDD" id="cd06582">
    <property type="entry name" value="TM_PBP1_LivH_like"/>
    <property type="match status" value="1"/>
</dbReference>
<name>A0A1H2PS27_9BURK</name>
<gene>
    <name evidence="10" type="ORF">SAMN05216551_106192</name>
</gene>
<protein>
    <submittedName>
        <fullName evidence="10">Amino acid/amide ABC transporter membrane protein 1, HAAT family</fullName>
    </submittedName>
</protein>
<evidence type="ECO:0000256" key="5">
    <source>
        <dbReference type="ARBA" id="ARBA00022970"/>
    </source>
</evidence>
<evidence type="ECO:0000256" key="8">
    <source>
        <dbReference type="ARBA" id="ARBA00037998"/>
    </source>
</evidence>
<dbReference type="GO" id="GO:0005886">
    <property type="term" value="C:plasma membrane"/>
    <property type="evidence" value="ECO:0007669"/>
    <property type="project" value="UniProtKB-SubCell"/>
</dbReference>
<dbReference type="InterPro" id="IPR001851">
    <property type="entry name" value="ABC_transp_permease"/>
</dbReference>
<feature type="transmembrane region" description="Helical" evidence="9">
    <location>
        <begin position="74"/>
        <end position="94"/>
    </location>
</feature>
<organism evidence="10 11">
    <name type="scientific">Chitinasiproducens palmae</name>
    <dbReference type="NCBI Taxonomy" id="1770053"/>
    <lineage>
        <taxon>Bacteria</taxon>
        <taxon>Pseudomonadati</taxon>
        <taxon>Pseudomonadota</taxon>
        <taxon>Betaproteobacteria</taxon>
        <taxon>Burkholderiales</taxon>
        <taxon>Burkholderiaceae</taxon>
        <taxon>Chitinasiproducens</taxon>
    </lineage>
</organism>
<feature type="transmembrane region" description="Helical" evidence="9">
    <location>
        <begin position="200"/>
        <end position="224"/>
    </location>
</feature>
<dbReference type="GO" id="GO:0006865">
    <property type="term" value="P:amino acid transport"/>
    <property type="evidence" value="ECO:0007669"/>
    <property type="project" value="UniProtKB-KW"/>
</dbReference>
<dbReference type="GO" id="GO:0022857">
    <property type="term" value="F:transmembrane transporter activity"/>
    <property type="evidence" value="ECO:0007669"/>
    <property type="project" value="InterPro"/>
</dbReference>
<keyword evidence="4 9" id="KW-0812">Transmembrane</keyword>
<dbReference type="OrthoDB" id="9115386at2"/>
<keyword evidence="6 9" id="KW-1133">Transmembrane helix</keyword>
<evidence type="ECO:0000256" key="2">
    <source>
        <dbReference type="ARBA" id="ARBA00022448"/>
    </source>
</evidence>
<keyword evidence="7 9" id="KW-0472">Membrane</keyword>
<dbReference type="EMBL" id="FNLO01000006">
    <property type="protein sequence ID" value="SDV48946.1"/>
    <property type="molecule type" value="Genomic_DNA"/>
</dbReference>